<dbReference type="AlphaFoldDB" id="A0AAD9IJP3"/>
<evidence type="ECO:0000256" key="1">
    <source>
        <dbReference type="ARBA" id="ARBA00023015"/>
    </source>
</evidence>
<feature type="region of interest" description="Disordered" evidence="5">
    <location>
        <begin position="117"/>
        <end position="149"/>
    </location>
</feature>
<evidence type="ECO:0000313" key="8">
    <source>
        <dbReference type="Proteomes" id="UP001255856"/>
    </source>
</evidence>
<dbReference type="SUPFAM" id="SSF101936">
    <property type="entry name" value="DNA-binding pseudobarrel domain"/>
    <property type="match status" value="1"/>
</dbReference>
<keyword evidence="4" id="KW-0539">Nucleus</keyword>
<evidence type="ECO:0000256" key="2">
    <source>
        <dbReference type="ARBA" id="ARBA00023125"/>
    </source>
</evidence>
<dbReference type="PROSITE" id="PS50863">
    <property type="entry name" value="B3"/>
    <property type="match status" value="1"/>
</dbReference>
<dbReference type="GO" id="GO:0003677">
    <property type="term" value="F:DNA binding"/>
    <property type="evidence" value="ECO:0007669"/>
    <property type="project" value="UniProtKB-KW"/>
</dbReference>
<feature type="compositionally biased region" description="Low complexity" evidence="5">
    <location>
        <begin position="189"/>
        <end position="201"/>
    </location>
</feature>
<dbReference type="Pfam" id="PF02362">
    <property type="entry name" value="B3"/>
    <property type="match status" value="1"/>
</dbReference>
<dbReference type="Gene3D" id="2.40.330.10">
    <property type="entry name" value="DNA-binding pseudobarrel domain"/>
    <property type="match status" value="1"/>
</dbReference>
<dbReference type="InterPro" id="IPR015300">
    <property type="entry name" value="DNA-bd_pseudobarrel_sf"/>
</dbReference>
<feature type="compositionally biased region" description="Gly residues" evidence="5">
    <location>
        <begin position="131"/>
        <end position="149"/>
    </location>
</feature>
<sequence length="408" mass="42309">MACQILPASSSAPKYKFVVPNEFVSKWMQPLIEQPFRMIDGQGGSWDMVLIQRRNKEKYEYMLQGWRRFGEEMGVQEGDTVVFEMVDVHTMLLNIVQRASGSRIKILRAKAEAAAAAGHGHPGLGQHLHPGLGGPGPEGGLGPHGGLGPGLAAPDLLALMHQQAGYMQGGGGPGGPPPPHGLGGPGHAPPGMASQLAAAPAPGGGGGSMLGPPRLPSPVDPPLDYLGGAHGHGHGHGHVPPGSLDHQDKRPRTELGLPGGPPGVAGPGAGGASSGIAMLSDVADLDLLMQENLILREELRAAEGKIAMLESGVLNIKAVLTKSTDPGLVAMTGVMNLLNQLESGDLTPDVPPHVRIALQGVCSEIRRHLNGVMRMVWVLRSLPEDVQRENGAGGPGGPPPGMDPQQQQ</sequence>
<dbReference type="Proteomes" id="UP001255856">
    <property type="component" value="Unassembled WGS sequence"/>
</dbReference>
<dbReference type="EMBL" id="JASFZW010000002">
    <property type="protein sequence ID" value="KAK2079789.1"/>
    <property type="molecule type" value="Genomic_DNA"/>
</dbReference>
<keyword evidence="2" id="KW-0238">DNA-binding</keyword>
<feature type="domain" description="TF-B3" evidence="6">
    <location>
        <begin position="2"/>
        <end position="99"/>
    </location>
</feature>
<evidence type="ECO:0000256" key="4">
    <source>
        <dbReference type="ARBA" id="ARBA00023242"/>
    </source>
</evidence>
<name>A0AAD9IJP3_PROWI</name>
<reference evidence="7" key="1">
    <citation type="submission" date="2021-01" db="EMBL/GenBank/DDBJ databases">
        <authorList>
            <person name="Eckstrom K.M.E."/>
        </authorList>
    </citation>
    <scope>NUCLEOTIDE SEQUENCE</scope>
    <source>
        <strain evidence="7">UVCC 0001</strain>
    </source>
</reference>
<gene>
    <name evidence="7" type="ORF">QBZ16_002184</name>
</gene>
<feature type="region of interest" description="Disordered" evidence="5">
    <location>
        <begin position="387"/>
        <end position="408"/>
    </location>
</feature>
<accession>A0AAD9IJP3</accession>
<keyword evidence="3" id="KW-0804">Transcription</keyword>
<dbReference type="InterPro" id="IPR003340">
    <property type="entry name" value="B3_DNA-bd"/>
</dbReference>
<evidence type="ECO:0000256" key="5">
    <source>
        <dbReference type="SAM" id="MobiDB-lite"/>
    </source>
</evidence>
<dbReference type="SMART" id="SM01019">
    <property type="entry name" value="B3"/>
    <property type="match status" value="1"/>
</dbReference>
<protein>
    <recommendedName>
        <fullName evidence="6">TF-B3 domain-containing protein</fullName>
    </recommendedName>
</protein>
<dbReference type="CDD" id="cd10017">
    <property type="entry name" value="B3_DNA"/>
    <property type="match status" value="1"/>
</dbReference>
<evidence type="ECO:0000313" key="7">
    <source>
        <dbReference type="EMBL" id="KAK2079789.1"/>
    </source>
</evidence>
<organism evidence="7 8">
    <name type="scientific">Prototheca wickerhamii</name>
    <dbReference type="NCBI Taxonomy" id="3111"/>
    <lineage>
        <taxon>Eukaryota</taxon>
        <taxon>Viridiplantae</taxon>
        <taxon>Chlorophyta</taxon>
        <taxon>core chlorophytes</taxon>
        <taxon>Trebouxiophyceae</taxon>
        <taxon>Chlorellales</taxon>
        <taxon>Chlorellaceae</taxon>
        <taxon>Prototheca</taxon>
    </lineage>
</organism>
<evidence type="ECO:0000259" key="6">
    <source>
        <dbReference type="PROSITE" id="PS50863"/>
    </source>
</evidence>
<keyword evidence="1" id="KW-0805">Transcription regulation</keyword>
<feature type="region of interest" description="Disordered" evidence="5">
    <location>
        <begin position="165"/>
        <end position="270"/>
    </location>
</feature>
<feature type="compositionally biased region" description="Low complexity" evidence="5">
    <location>
        <begin position="117"/>
        <end position="130"/>
    </location>
</feature>
<keyword evidence="8" id="KW-1185">Reference proteome</keyword>
<comment type="caution">
    <text evidence="7">The sequence shown here is derived from an EMBL/GenBank/DDBJ whole genome shotgun (WGS) entry which is preliminary data.</text>
</comment>
<evidence type="ECO:0000256" key="3">
    <source>
        <dbReference type="ARBA" id="ARBA00023163"/>
    </source>
</evidence>
<proteinExistence type="predicted"/>